<dbReference type="SMART" id="SM00858">
    <property type="entry name" value="SAF"/>
    <property type="match status" value="1"/>
</dbReference>
<protein>
    <recommendedName>
        <fullName evidence="2">SAF domain-containing protein</fullName>
    </recommendedName>
</protein>
<evidence type="ECO:0000256" key="1">
    <source>
        <dbReference type="SAM" id="MobiDB-lite"/>
    </source>
</evidence>
<feature type="compositionally biased region" description="Low complexity" evidence="1">
    <location>
        <begin position="196"/>
        <end position="205"/>
    </location>
</feature>
<proteinExistence type="predicted"/>
<name>A0ABX8BXH0_9ACTN</name>
<dbReference type="Pfam" id="PF08666">
    <property type="entry name" value="SAF"/>
    <property type="match status" value="1"/>
</dbReference>
<dbReference type="CDD" id="cd11614">
    <property type="entry name" value="SAF_CpaB_FlgA_like"/>
    <property type="match status" value="1"/>
</dbReference>
<organism evidence="3 4">
    <name type="scientific">Nocardiopsis changdeensis</name>
    <dbReference type="NCBI Taxonomy" id="2831969"/>
    <lineage>
        <taxon>Bacteria</taxon>
        <taxon>Bacillati</taxon>
        <taxon>Actinomycetota</taxon>
        <taxon>Actinomycetes</taxon>
        <taxon>Streptosporangiales</taxon>
        <taxon>Nocardiopsidaceae</taxon>
        <taxon>Nocardiopsis</taxon>
    </lineage>
</organism>
<evidence type="ECO:0000259" key="2">
    <source>
        <dbReference type="SMART" id="SM00858"/>
    </source>
</evidence>
<reference evidence="3 4" key="1">
    <citation type="submission" date="2021-05" db="EMBL/GenBank/DDBJ databases">
        <title>Direct Submission.</title>
        <authorList>
            <person name="Li K."/>
            <person name="Gao J."/>
        </authorList>
    </citation>
    <scope>NUCLEOTIDE SEQUENCE [LARGE SCALE GENOMIC DNA]</scope>
    <source>
        <strain evidence="3 4">Mg02</strain>
    </source>
</reference>
<keyword evidence="4" id="KW-1185">Reference proteome</keyword>
<gene>
    <name evidence="3" type="ORF">KGD84_07575</name>
</gene>
<accession>A0ABX8BXH0</accession>
<feature type="region of interest" description="Disordered" evidence="1">
    <location>
        <begin position="196"/>
        <end position="221"/>
    </location>
</feature>
<evidence type="ECO:0000313" key="4">
    <source>
        <dbReference type="Proteomes" id="UP000676079"/>
    </source>
</evidence>
<feature type="domain" description="SAF" evidence="2">
    <location>
        <begin position="37"/>
        <end position="97"/>
    </location>
</feature>
<dbReference type="Proteomes" id="UP000676079">
    <property type="component" value="Chromosome"/>
</dbReference>
<sequence>MAAVSRRRWKWGLLAGSLIFSGGFAGAWAGLASEDTHMVAVLAADLPAGHVLTAQDVSQVEAEGIEGLHLLAPDAVEGMALSRPMTAGSPLVAGSVADSGLWPEPGTALLAVPVATVPQDMEPGARVDLIATRLAPDEAVQDAGSEEDGSGGAPGVVTGLVHRVVSGSEDGFSGDRQVVEVVLPRDRAARFSQAAAGGDVQVAVVDPREETRTGEAGEESE</sequence>
<dbReference type="EMBL" id="CP074133">
    <property type="protein sequence ID" value="QUX25822.1"/>
    <property type="molecule type" value="Genomic_DNA"/>
</dbReference>
<feature type="compositionally biased region" description="Basic and acidic residues" evidence="1">
    <location>
        <begin position="206"/>
        <end position="215"/>
    </location>
</feature>
<evidence type="ECO:0000313" key="3">
    <source>
        <dbReference type="EMBL" id="QUX25822.1"/>
    </source>
</evidence>
<dbReference type="InterPro" id="IPR013974">
    <property type="entry name" value="SAF"/>
</dbReference>